<name>A0A8S0ZQJ5_ARCPL</name>
<keyword evidence="5" id="KW-0378">Hydrolase</keyword>
<dbReference type="Proteomes" id="UP000494106">
    <property type="component" value="Unassembled WGS sequence"/>
</dbReference>
<sequence length="235" mass="26943">MLMHSLPQKPATHQVPDNIPGNFNHHFSSWELKWWLKNCRSSSLIHFPPPTNFLVTDASDQAWGALLNGQTLSGVWSQKEKALHSNQKEMLAIFYALQSQAQLLQKSSLLIQCDNNTAVAHLRKGGTKSLPLMKITYQILDLLDQHQIYVSMHYIPGKYNNHADHLSRLKQLPEWNLLPACVDKVFAKWGTPMIDLFASKTAHVNCNYVSRDLKDRQALYHDAFSVYHPWDYPLA</sequence>
<proteinExistence type="predicted"/>
<dbReference type="GO" id="GO:0004519">
    <property type="term" value="F:endonuclease activity"/>
    <property type="evidence" value="ECO:0007669"/>
    <property type="project" value="UniProtKB-KW"/>
</dbReference>
<evidence type="ECO:0000256" key="5">
    <source>
        <dbReference type="ARBA" id="ARBA00022801"/>
    </source>
</evidence>
<keyword evidence="1" id="KW-0808">Transferase</keyword>
<dbReference type="InterPro" id="IPR036397">
    <property type="entry name" value="RNaseH_sf"/>
</dbReference>
<evidence type="ECO:0000256" key="1">
    <source>
        <dbReference type="ARBA" id="ARBA00022679"/>
    </source>
</evidence>
<keyword evidence="4" id="KW-0255">Endonuclease</keyword>
<evidence type="ECO:0000256" key="2">
    <source>
        <dbReference type="ARBA" id="ARBA00022695"/>
    </source>
</evidence>
<dbReference type="GO" id="GO:0016787">
    <property type="term" value="F:hydrolase activity"/>
    <property type="evidence" value="ECO:0007669"/>
    <property type="project" value="UniProtKB-KW"/>
</dbReference>
<protein>
    <recommendedName>
        <fullName evidence="7">Reverse transcriptase RNase H-like domain-containing protein</fullName>
    </recommendedName>
</protein>
<dbReference type="Pfam" id="PF17917">
    <property type="entry name" value="RT_RNaseH"/>
    <property type="match status" value="1"/>
</dbReference>
<keyword evidence="2" id="KW-0548">Nucleotidyltransferase</keyword>
<dbReference type="SUPFAM" id="SSF53098">
    <property type="entry name" value="Ribonuclease H-like"/>
    <property type="match status" value="1"/>
</dbReference>
<dbReference type="InterPro" id="IPR041373">
    <property type="entry name" value="RT_RNaseH"/>
</dbReference>
<feature type="domain" description="Reverse transcriptase RNase H-like" evidence="7">
    <location>
        <begin position="53"/>
        <end position="120"/>
    </location>
</feature>
<evidence type="ECO:0000256" key="4">
    <source>
        <dbReference type="ARBA" id="ARBA00022759"/>
    </source>
</evidence>
<evidence type="ECO:0000313" key="8">
    <source>
        <dbReference type="EMBL" id="CAB3235043.1"/>
    </source>
</evidence>
<reference evidence="8 9" key="1">
    <citation type="submission" date="2020-04" db="EMBL/GenBank/DDBJ databases">
        <authorList>
            <person name="Wallbank WR R."/>
            <person name="Pardo Diaz C."/>
            <person name="Kozak K."/>
            <person name="Martin S."/>
            <person name="Jiggins C."/>
            <person name="Moest M."/>
            <person name="Warren A I."/>
            <person name="Byers J.R.P. K."/>
            <person name="Montejo-Kovacevich G."/>
            <person name="Yen C E."/>
        </authorList>
    </citation>
    <scope>NUCLEOTIDE SEQUENCE [LARGE SCALE GENOMIC DNA]</scope>
</reference>
<dbReference type="EMBL" id="CADEBC010000484">
    <property type="protein sequence ID" value="CAB3235043.1"/>
    <property type="molecule type" value="Genomic_DNA"/>
</dbReference>
<dbReference type="OrthoDB" id="6083831at2759"/>
<evidence type="ECO:0000259" key="7">
    <source>
        <dbReference type="Pfam" id="PF17917"/>
    </source>
</evidence>
<gene>
    <name evidence="8" type="ORF">APLA_LOCUS5877</name>
</gene>
<dbReference type="InterPro" id="IPR052055">
    <property type="entry name" value="Hepadnavirus_pol/RT"/>
</dbReference>
<dbReference type="InterPro" id="IPR012337">
    <property type="entry name" value="RNaseH-like_sf"/>
</dbReference>
<evidence type="ECO:0000256" key="6">
    <source>
        <dbReference type="ARBA" id="ARBA00022918"/>
    </source>
</evidence>
<dbReference type="Gene3D" id="3.30.420.10">
    <property type="entry name" value="Ribonuclease H-like superfamily/Ribonuclease H"/>
    <property type="match status" value="1"/>
</dbReference>
<keyword evidence="3" id="KW-0540">Nuclease</keyword>
<organism evidence="8 9">
    <name type="scientific">Arctia plantaginis</name>
    <name type="common">Wood tiger moth</name>
    <name type="synonym">Phalaena plantaginis</name>
    <dbReference type="NCBI Taxonomy" id="874455"/>
    <lineage>
        <taxon>Eukaryota</taxon>
        <taxon>Metazoa</taxon>
        <taxon>Ecdysozoa</taxon>
        <taxon>Arthropoda</taxon>
        <taxon>Hexapoda</taxon>
        <taxon>Insecta</taxon>
        <taxon>Pterygota</taxon>
        <taxon>Neoptera</taxon>
        <taxon>Endopterygota</taxon>
        <taxon>Lepidoptera</taxon>
        <taxon>Glossata</taxon>
        <taxon>Ditrysia</taxon>
        <taxon>Noctuoidea</taxon>
        <taxon>Erebidae</taxon>
        <taxon>Arctiinae</taxon>
        <taxon>Arctia</taxon>
    </lineage>
</organism>
<dbReference type="GO" id="GO:0003676">
    <property type="term" value="F:nucleic acid binding"/>
    <property type="evidence" value="ECO:0007669"/>
    <property type="project" value="InterPro"/>
</dbReference>
<accession>A0A8S0ZQJ5</accession>
<evidence type="ECO:0000256" key="3">
    <source>
        <dbReference type="ARBA" id="ARBA00022722"/>
    </source>
</evidence>
<keyword evidence="6" id="KW-0695">RNA-directed DNA polymerase</keyword>
<dbReference type="GO" id="GO:0003964">
    <property type="term" value="F:RNA-directed DNA polymerase activity"/>
    <property type="evidence" value="ECO:0007669"/>
    <property type="project" value="UniProtKB-KW"/>
</dbReference>
<dbReference type="CDD" id="cd09275">
    <property type="entry name" value="RNase_HI_RT_DIRS1"/>
    <property type="match status" value="1"/>
</dbReference>
<dbReference type="PANTHER" id="PTHR33050:SF7">
    <property type="entry name" value="RIBONUCLEASE H"/>
    <property type="match status" value="1"/>
</dbReference>
<comment type="caution">
    <text evidence="8">The sequence shown here is derived from an EMBL/GenBank/DDBJ whole genome shotgun (WGS) entry which is preliminary data.</text>
</comment>
<dbReference type="PANTHER" id="PTHR33050">
    <property type="entry name" value="REVERSE TRANSCRIPTASE DOMAIN-CONTAINING PROTEIN"/>
    <property type="match status" value="1"/>
</dbReference>
<keyword evidence="9" id="KW-1185">Reference proteome</keyword>
<evidence type="ECO:0000313" key="9">
    <source>
        <dbReference type="Proteomes" id="UP000494106"/>
    </source>
</evidence>
<dbReference type="AlphaFoldDB" id="A0A8S0ZQJ5"/>